<dbReference type="GO" id="GO:0017136">
    <property type="term" value="F:histone deacetylase activity, NAD-dependent"/>
    <property type="evidence" value="ECO:0007669"/>
    <property type="project" value="TreeGrafter"/>
</dbReference>
<dbReference type="RefSeq" id="WP_205720799.1">
    <property type="nucleotide sequence ID" value="NZ_CP070608.1"/>
</dbReference>
<evidence type="ECO:0000256" key="4">
    <source>
        <dbReference type="PROSITE-ProRule" id="PRU00236"/>
    </source>
</evidence>
<comment type="subcellular location">
    <subcellularLocation>
        <location evidence="3">Cytoplasm</location>
    </subcellularLocation>
</comment>
<dbReference type="SUPFAM" id="SSF52467">
    <property type="entry name" value="DHS-like NAD/FAD-binding domain"/>
    <property type="match status" value="1"/>
</dbReference>
<dbReference type="InterPro" id="IPR029035">
    <property type="entry name" value="DHS-like_NAD/FAD-binding_dom"/>
</dbReference>
<dbReference type="InterPro" id="IPR026591">
    <property type="entry name" value="Sirtuin_cat_small_dom_sf"/>
</dbReference>
<proteinExistence type="inferred from homology"/>
<dbReference type="InterPro" id="IPR027546">
    <property type="entry name" value="Sirtuin_class_III"/>
</dbReference>
<dbReference type="InterPro" id="IPR050134">
    <property type="entry name" value="NAD-dep_sirtuin_deacylases"/>
</dbReference>
<dbReference type="CDD" id="cd01412">
    <property type="entry name" value="SIRT5_Af1_CobB"/>
    <property type="match status" value="1"/>
</dbReference>
<protein>
    <recommendedName>
        <fullName evidence="3">NAD-dependent protein deacylase</fullName>
        <ecNumber evidence="3">2.3.1.286</ecNumber>
    </recommendedName>
    <alternativeName>
        <fullName evidence="3">Regulatory protein SIR2 homolog</fullName>
    </alternativeName>
</protein>
<sequence>MLNLVVLSGAGISAESGLKTFRDAGGLWEGHDVMQVASPEGWAANPQLVLEFYNQRRRAALEAMPNLGHTVLAQLEEDFEVTVITQNVDELHERAGSSKVVHLHGKLSEARSSVDESLIYPLEGKDIQWGDLCDKGSQLRPNIVWFGEMVPMIEVAARITEKADIFIVVGTSMAVYPAASLIDFVRHDVPVYVVDPSTPMIRHNPNITFIRDKATTGLKTVAKELREKFH</sequence>
<dbReference type="Gene3D" id="3.40.50.1220">
    <property type="entry name" value="TPP-binding domain"/>
    <property type="match status" value="1"/>
</dbReference>
<comment type="domain">
    <text evidence="3">2 residues (Tyr-53 and Arg-56) present in a large hydrophobic pocket are probably involved in substrate specificity. They are important for desuccinylation activity, but dispensable for deacetylation activity.</text>
</comment>
<feature type="binding site" evidence="3">
    <location>
        <begin position="9"/>
        <end position="28"/>
    </location>
    <ligand>
        <name>NAD(+)</name>
        <dbReference type="ChEBI" id="CHEBI:57540"/>
    </ligand>
</feature>
<feature type="binding site" evidence="3">
    <location>
        <position position="53"/>
    </location>
    <ligand>
        <name>substrate</name>
    </ligand>
</feature>
<comment type="catalytic activity">
    <reaction evidence="3">
        <text>N(6)-succinyl-L-lysyl-[protein] + NAD(+) + H2O = 2''-O-succinyl-ADP-D-ribose + nicotinamide + L-lysyl-[protein]</text>
        <dbReference type="Rhea" id="RHEA:47668"/>
        <dbReference type="Rhea" id="RHEA-COMP:9752"/>
        <dbReference type="Rhea" id="RHEA-COMP:11877"/>
        <dbReference type="ChEBI" id="CHEBI:15377"/>
        <dbReference type="ChEBI" id="CHEBI:17154"/>
        <dbReference type="ChEBI" id="CHEBI:29969"/>
        <dbReference type="ChEBI" id="CHEBI:57540"/>
        <dbReference type="ChEBI" id="CHEBI:87830"/>
        <dbReference type="ChEBI" id="CHEBI:87832"/>
    </reaction>
</comment>
<dbReference type="PANTHER" id="PTHR11085">
    <property type="entry name" value="NAD-DEPENDENT PROTEIN DEACYLASE SIRTUIN-5, MITOCHONDRIAL-RELATED"/>
    <property type="match status" value="1"/>
</dbReference>
<evidence type="ECO:0000313" key="6">
    <source>
        <dbReference type="EMBL" id="QSE96282.1"/>
    </source>
</evidence>
<evidence type="ECO:0000256" key="2">
    <source>
        <dbReference type="ARBA" id="ARBA00023027"/>
    </source>
</evidence>
<dbReference type="HAMAP" id="MF_01121">
    <property type="entry name" value="Sirtuin_ClassIII"/>
    <property type="match status" value="1"/>
</dbReference>
<dbReference type="Gene3D" id="3.30.1600.10">
    <property type="entry name" value="SIR2/SIRT2 'Small Domain"/>
    <property type="match status" value="1"/>
</dbReference>
<feature type="binding site" evidence="3">
    <location>
        <begin position="86"/>
        <end position="89"/>
    </location>
    <ligand>
        <name>NAD(+)</name>
        <dbReference type="ChEBI" id="CHEBI:57540"/>
    </ligand>
</feature>
<feature type="binding site" evidence="3">
    <location>
        <position position="56"/>
    </location>
    <ligand>
        <name>substrate</name>
    </ligand>
</feature>
<evidence type="ECO:0000256" key="1">
    <source>
        <dbReference type="ARBA" id="ARBA00022679"/>
    </source>
</evidence>
<organism evidence="6 7">
    <name type="scientific">Fulvivirga lutea</name>
    <dbReference type="NCBI Taxonomy" id="2810512"/>
    <lineage>
        <taxon>Bacteria</taxon>
        <taxon>Pseudomonadati</taxon>
        <taxon>Bacteroidota</taxon>
        <taxon>Cytophagia</taxon>
        <taxon>Cytophagales</taxon>
        <taxon>Fulvivirgaceae</taxon>
        <taxon>Fulvivirga</taxon>
    </lineage>
</organism>
<dbReference type="Proteomes" id="UP000662783">
    <property type="component" value="Chromosome"/>
</dbReference>
<evidence type="ECO:0000313" key="7">
    <source>
        <dbReference type="Proteomes" id="UP000662783"/>
    </source>
</evidence>
<dbReference type="PANTHER" id="PTHR11085:SF4">
    <property type="entry name" value="NAD-DEPENDENT PROTEIN DEACYLASE"/>
    <property type="match status" value="1"/>
</dbReference>
<dbReference type="KEGG" id="fuv:JR347_11745"/>
<comment type="similarity">
    <text evidence="3">Belongs to the sirtuin family. Class III subfamily.</text>
</comment>
<evidence type="ECO:0000256" key="3">
    <source>
        <dbReference type="HAMAP-Rule" id="MF_01121"/>
    </source>
</evidence>
<dbReference type="GO" id="GO:0036055">
    <property type="term" value="F:protein-succinyllysine desuccinylase activity"/>
    <property type="evidence" value="ECO:0007669"/>
    <property type="project" value="UniProtKB-UniRule"/>
</dbReference>
<dbReference type="EC" id="2.3.1.286" evidence="3"/>
<keyword evidence="3" id="KW-0963">Cytoplasm</keyword>
<dbReference type="AlphaFoldDB" id="A0A975A0B5"/>
<accession>A0A975A0B5</accession>
<dbReference type="GO" id="GO:0036054">
    <property type="term" value="F:protein-malonyllysine demalonylase activity"/>
    <property type="evidence" value="ECO:0007669"/>
    <property type="project" value="InterPro"/>
</dbReference>
<gene>
    <name evidence="3" type="primary">cobB</name>
    <name evidence="6" type="ORF">JR347_11745</name>
</gene>
<reference evidence="6" key="1">
    <citation type="submission" date="2021-02" db="EMBL/GenBank/DDBJ databases">
        <title>Fulvivirga sp. S481 isolated from sea water.</title>
        <authorList>
            <person name="Bae S.S."/>
            <person name="Baek K."/>
        </authorList>
    </citation>
    <scope>NUCLEOTIDE SEQUENCE</scope>
    <source>
        <strain evidence="6">S481</strain>
    </source>
</reference>
<dbReference type="GO" id="GO:0005737">
    <property type="term" value="C:cytoplasm"/>
    <property type="evidence" value="ECO:0007669"/>
    <property type="project" value="UniProtKB-SubCell"/>
</dbReference>
<evidence type="ECO:0000259" key="5">
    <source>
        <dbReference type="PROSITE" id="PS50305"/>
    </source>
</evidence>
<keyword evidence="2 3" id="KW-0520">NAD</keyword>
<feature type="active site" description="Proton acceptor" evidence="3">
    <location>
        <position position="104"/>
    </location>
</feature>
<dbReference type="GO" id="GO:0070403">
    <property type="term" value="F:NAD+ binding"/>
    <property type="evidence" value="ECO:0007669"/>
    <property type="project" value="UniProtKB-UniRule"/>
</dbReference>
<keyword evidence="7" id="KW-1185">Reference proteome</keyword>
<comment type="function">
    <text evidence="3">NAD-dependent lysine deacetylase and desuccinylase that specifically removes acetyl and succinyl groups on target proteins. Modulates the activities of several proteins which are inactive in their acylated form.</text>
</comment>
<comment type="caution">
    <text evidence="3 4">Lacks conserved residue(s) required for the propagation of feature annotation.</text>
</comment>
<feature type="binding site" evidence="3">
    <location>
        <position position="214"/>
    </location>
    <ligand>
        <name>NAD(+)</name>
        <dbReference type="ChEBI" id="CHEBI:57540"/>
    </ligand>
</feature>
<dbReference type="Pfam" id="PF02146">
    <property type="entry name" value="SIR2"/>
    <property type="match status" value="1"/>
</dbReference>
<feature type="domain" description="Deacetylase sirtuin-type" evidence="5">
    <location>
        <begin position="1"/>
        <end position="228"/>
    </location>
</feature>
<dbReference type="InterPro" id="IPR003000">
    <property type="entry name" value="Sirtuin"/>
</dbReference>
<dbReference type="InterPro" id="IPR026590">
    <property type="entry name" value="Ssirtuin_cat_dom"/>
</dbReference>
<keyword evidence="1" id="KW-0808">Transferase</keyword>
<comment type="catalytic activity">
    <reaction evidence="3">
        <text>N(6)-acetyl-L-lysyl-[protein] + NAD(+) + H2O = 2''-O-acetyl-ADP-D-ribose + nicotinamide + L-lysyl-[protein]</text>
        <dbReference type="Rhea" id="RHEA:43636"/>
        <dbReference type="Rhea" id="RHEA-COMP:9752"/>
        <dbReference type="Rhea" id="RHEA-COMP:10731"/>
        <dbReference type="ChEBI" id="CHEBI:15377"/>
        <dbReference type="ChEBI" id="CHEBI:17154"/>
        <dbReference type="ChEBI" id="CHEBI:29969"/>
        <dbReference type="ChEBI" id="CHEBI:57540"/>
        <dbReference type="ChEBI" id="CHEBI:61930"/>
        <dbReference type="ChEBI" id="CHEBI:83767"/>
        <dbReference type="EC" id="2.3.1.286"/>
    </reaction>
</comment>
<name>A0A975A0B5_9BACT</name>
<feature type="binding site" evidence="3">
    <location>
        <begin position="170"/>
        <end position="172"/>
    </location>
    <ligand>
        <name>NAD(+)</name>
        <dbReference type="ChEBI" id="CHEBI:57540"/>
    </ligand>
</feature>
<dbReference type="PROSITE" id="PS50305">
    <property type="entry name" value="SIRTUIN"/>
    <property type="match status" value="1"/>
</dbReference>
<dbReference type="EMBL" id="CP070608">
    <property type="protein sequence ID" value="QSE96282.1"/>
    <property type="molecule type" value="Genomic_DNA"/>
</dbReference>